<dbReference type="Proteomes" id="UP001221838">
    <property type="component" value="Unassembled WGS sequence"/>
</dbReference>
<reference evidence="1 2" key="1">
    <citation type="submission" date="2022-11" db="EMBL/GenBank/DDBJ databases">
        <title>Minimal conservation of predation-associated metabolite biosynthetic gene clusters underscores biosynthetic potential of Myxococcota including descriptions for ten novel species: Archangium lansinium sp. nov., Myxococcus landrumus sp. nov., Nannocystis bai.</title>
        <authorList>
            <person name="Ahearne A."/>
            <person name="Stevens C."/>
            <person name="Dowd S."/>
        </authorList>
    </citation>
    <scope>NUCLEOTIDE SEQUENCE [LARGE SCALE GENOMIC DNA]</scope>
    <source>
        <strain evidence="1 2">NCWAL01</strain>
    </source>
</reference>
<gene>
    <name evidence="1" type="ORF">POL68_28160</name>
</gene>
<comment type="caution">
    <text evidence="1">The sequence shown here is derived from an EMBL/GenBank/DDBJ whole genome shotgun (WGS) entry which is preliminary data.</text>
</comment>
<dbReference type="EMBL" id="JAQNDM010000002">
    <property type="protein sequence ID" value="MDC0712370.1"/>
    <property type="molecule type" value="Genomic_DNA"/>
</dbReference>
<name>A0ABT5DGW3_9BACT</name>
<proteinExistence type="predicted"/>
<dbReference type="RefSeq" id="WP_272142479.1">
    <property type="nucleotide sequence ID" value="NZ_JAQNDM010000002.1"/>
</dbReference>
<keyword evidence="2" id="KW-1185">Reference proteome</keyword>
<sequence>MAKMHVRSPLARPLLTTVCLGLSVAGCGDQAASPSEGGIEGQETTLAEIDVGYGTVRFQQLTAPDGSYVLGISEVASATLAQTPVDLLLGQDGLTALEAFKAIAPDRAVPEILSETHAAQAAALGRQDATVREAAFDRNPRTAMGVPVSICESHVYAAPGSLYYWTSLLGFTNVSGEYWLNVGTVIGDWSYATKSNVTMGVCNDSDVAISARYAYDNPLDPYPWIYASTLTIHPNDAIRYWNFSQASNYPCSAPAGCSAAATHYGVWGKSPIGKAIHLRTAVRKLSIISTPFPL</sequence>
<dbReference type="PROSITE" id="PS51257">
    <property type="entry name" value="PROKAR_LIPOPROTEIN"/>
    <property type="match status" value="1"/>
</dbReference>
<accession>A0ABT5DGW3</accession>
<protein>
    <recommendedName>
        <fullName evidence="3">AZL_007920/MXAN_0976 family protein</fullName>
    </recommendedName>
</protein>
<evidence type="ECO:0000313" key="1">
    <source>
        <dbReference type="EMBL" id="MDC0712370.1"/>
    </source>
</evidence>
<organism evidence="1 2">
    <name type="scientific">Stigmatella ashevillensis</name>
    <dbReference type="NCBI Taxonomy" id="2995309"/>
    <lineage>
        <taxon>Bacteria</taxon>
        <taxon>Pseudomonadati</taxon>
        <taxon>Myxococcota</taxon>
        <taxon>Myxococcia</taxon>
        <taxon>Myxococcales</taxon>
        <taxon>Cystobacterineae</taxon>
        <taxon>Archangiaceae</taxon>
        <taxon>Stigmatella</taxon>
    </lineage>
</organism>
<evidence type="ECO:0008006" key="3">
    <source>
        <dbReference type="Google" id="ProtNLM"/>
    </source>
</evidence>
<evidence type="ECO:0000313" key="2">
    <source>
        <dbReference type="Proteomes" id="UP001221838"/>
    </source>
</evidence>